<keyword evidence="5" id="KW-1185">Reference proteome</keyword>
<keyword evidence="2" id="KW-0472">Membrane</keyword>
<dbReference type="GO" id="GO:0000160">
    <property type="term" value="P:phosphorelay signal transduction system"/>
    <property type="evidence" value="ECO:0007669"/>
    <property type="project" value="InterPro"/>
</dbReference>
<keyword evidence="2" id="KW-0812">Transmembrane</keyword>
<organism evidence="4 5">
    <name type="scientific">Actinoplanes octamycinicus</name>
    <dbReference type="NCBI Taxonomy" id="135948"/>
    <lineage>
        <taxon>Bacteria</taxon>
        <taxon>Bacillati</taxon>
        <taxon>Actinomycetota</taxon>
        <taxon>Actinomycetes</taxon>
        <taxon>Micromonosporales</taxon>
        <taxon>Micromonosporaceae</taxon>
        <taxon>Actinoplanes</taxon>
    </lineage>
</organism>
<dbReference type="EMBL" id="JACHNB010000001">
    <property type="protein sequence ID" value="MBB4743936.1"/>
    <property type="molecule type" value="Genomic_DNA"/>
</dbReference>
<dbReference type="InterPro" id="IPR036388">
    <property type="entry name" value="WH-like_DNA-bd_sf"/>
</dbReference>
<keyword evidence="2" id="KW-1133">Transmembrane helix</keyword>
<dbReference type="InterPro" id="IPR001867">
    <property type="entry name" value="OmpR/PhoB-type_DNA-bd"/>
</dbReference>
<feature type="transmembrane region" description="Helical" evidence="2">
    <location>
        <begin position="7"/>
        <end position="32"/>
    </location>
</feature>
<keyword evidence="1 4" id="KW-0238">DNA-binding</keyword>
<reference evidence="4 5" key="1">
    <citation type="submission" date="2020-08" db="EMBL/GenBank/DDBJ databases">
        <title>Sequencing the genomes of 1000 actinobacteria strains.</title>
        <authorList>
            <person name="Klenk H.-P."/>
        </authorList>
    </citation>
    <scope>NUCLEOTIDE SEQUENCE [LARGE SCALE GENOMIC DNA]</scope>
    <source>
        <strain evidence="4 5">DSM 45809</strain>
    </source>
</reference>
<dbReference type="Proteomes" id="UP000546162">
    <property type="component" value="Unassembled WGS sequence"/>
</dbReference>
<evidence type="ECO:0000256" key="1">
    <source>
        <dbReference type="ARBA" id="ARBA00023125"/>
    </source>
</evidence>
<dbReference type="RefSeq" id="WP_185044167.1">
    <property type="nucleotide sequence ID" value="NZ_BAABFG010000005.1"/>
</dbReference>
<dbReference type="Gene3D" id="1.10.10.10">
    <property type="entry name" value="Winged helix-like DNA-binding domain superfamily/Winged helix DNA-binding domain"/>
    <property type="match status" value="1"/>
</dbReference>
<dbReference type="PANTHER" id="PTHR35807:SF1">
    <property type="entry name" value="TRANSCRIPTIONAL REGULATOR REDD"/>
    <property type="match status" value="1"/>
</dbReference>
<feature type="transmembrane region" description="Helical" evidence="2">
    <location>
        <begin position="52"/>
        <end position="71"/>
    </location>
</feature>
<gene>
    <name evidence="4" type="ORF">BJY16_007395</name>
</gene>
<accession>A0A7W7H4P5</accession>
<protein>
    <submittedName>
        <fullName evidence="4">DNA-binding SARP family transcriptional activator</fullName>
    </submittedName>
</protein>
<evidence type="ECO:0000256" key="2">
    <source>
        <dbReference type="SAM" id="Phobius"/>
    </source>
</evidence>
<dbReference type="PANTHER" id="PTHR35807">
    <property type="entry name" value="TRANSCRIPTIONAL REGULATOR REDD-RELATED"/>
    <property type="match status" value="1"/>
</dbReference>
<name>A0A7W7H4P5_9ACTN</name>
<dbReference type="AlphaFoldDB" id="A0A7W7H4P5"/>
<comment type="caution">
    <text evidence="4">The sequence shown here is derived from an EMBL/GenBank/DDBJ whole genome shotgun (WGS) entry which is preliminary data.</text>
</comment>
<evidence type="ECO:0000313" key="5">
    <source>
        <dbReference type="Proteomes" id="UP000546162"/>
    </source>
</evidence>
<dbReference type="InterPro" id="IPR016032">
    <property type="entry name" value="Sig_transdc_resp-reg_C-effctor"/>
</dbReference>
<feature type="domain" description="OmpR/PhoB-type" evidence="3">
    <location>
        <begin position="352"/>
        <end position="427"/>
    </location>
</feature>
<dbReference type="GO" id="GO:0006355">
    <property type="term" value="P:regulation of DNA-templated transcription"/>
    <property type="evidence" value="ECO:0007669"/>
    <property type="project" value="InterPro"/>
</dbReference>
<proteinExistence type="predicted"/>
<evidence type="ECO:0000259" key="3">
    <source>
        <dbReference type="SMART" id="SM00862"/>
    </source>
</evidence>
<evidence type="ECO:0000313" key="4">
    <source>
        <dbReference type="EMBL" id="MBB4743936.1"/>
    </source>
</evidence>
<dbReference type="InterPro" id="IPR051677">
    <property type="entry name" value="AfsR-DnrI-RedD_regulator"/>
</dbReference>
<sequence length="534" mass="55916">MIRTIRAVGALLVASILVAGPPVLIVVGLTHWSLPSWSQLLESDPVTPAKAIALAAIPLGGLWLLLSIHLLRRGYRHARAHLSLPRPGRLTAGSVASAVVVGGSAVVVAAPAVTAPPATDAAAQGVDLPDGAGWVPAAVGQAVATTAAALWLRRRRDYRPAAPGEQDLQPLPVTVTAITAATDGGTGPAALLDPGSLPPGGIQLTGPGARDALRGLLITLLLAHRPVVMTWADLGELFDDPYRSGPLPAGLRAVDDLDDLATGEVALTLQAPTTAGTWVCTGPGDAATSWEVAADGTVSRDRRLCVLNPRAAADLFTLLTMAHPAPPAPDPERISGVARLRLLGGWELTVDGRPVPVRRSAGRQVLTYLALHPDGATGHEIIAAIWPGLRPATITGRLHVTISDLRKDLRAGTPVELLQHTNGRYRLTAATDLDVRPWRAAVAALDKAVTAAERHKAQRAIVDAYTGELAAGCDWPWVTAPRERFRRQALTAYLDLAAAAEPAEALELLRAAITVDPHNQQVRARVAELAADRA</sequence>
<feature type="transmembrane region" description="Helical" evidence="2">
    <location>
        <begin position="133"/>
        <end position="152"/>
    </location>
</feature>
<dbReference type="SUPFAM" id="SSF46894">
    <property type="entry name" value="C-terminal effector domain of the bipartite response regulators"/>
    <property type="match status" value="1"/>
</dbReference>
<feature type="transmembrane region" description="Helical" evidence="2">
    <location>
        <begin position="92"/>
        <end position="113"/>
    </location>
</feature>
<dbReference type="SMART" id="SM00862">
    <property type="entry name" value="Trans_reg_C"/>
    <property type="match status" value="1"/>
</dbReference>
<dbReference type="GO" id="GO:0003677">
    <property type="term" value="F:DNA binding"/>
    <property type="evidence" value="ECO:0007669"/>
    <property type="project" value="UniProtKB-KW"/>
</dbReference>